<comment type="catalytic activity">
    <reaction evidence="7 9">
        <text>a fatty acyl-[ACP] + S-adenosyl-L-methionine = an N-acyl-L-homoserine lactone + S-methyl-5'-thioadenosine + holo-[ACP] + H(+)</text>
        <dbReference type="Rhea" id="RHEA:10096"/>
        <dbReference type="Rhea" id="RHEA-COMP:9685"/>
        <dbReference type="Rhea" id="RHEA-COMP:14125"/>
        <dbReference type="ChEBI" id="CHEBI:15378"/>
        <dbReference type="ChEBI" id="CHEBI:17509"/>
        <dbReference type="ChEBI" id="CHEBI:55474"/>
        <dbReference type="ChEBI" id="CHEBI:59789"/>
        <dbReference type="ChEBI" id="CHEBI:64479"/>
        <dbReference type="ChEBI" id="CHEBI:138651"/>
        <dbReference type="EC" id="2.3.1.184"/>
    </reaction>
</comment>
<accession>A0A0M4TTZ9</accession>
<evidence type="ECO:0000256" key="6">
    <source>
        <dbReference type="ARBA" id="ARBA00022929"/>
    </source>
</evidence>
<dbReference type="EC" id="2.3.1.184" evidence="1 9"/>
<keyword evidence="5 9" id="KW-0949">S-adenosyl-L-methionine</keyword>
<dbReference type="GO" id="GO:0009372">
    <property type="term" value="P:quorum sensing"/>
    <property type="evidence" value="ECO:0007669"/>
    <property type="project" value="UniProtKB-UniRule"/>
</dbReference>
<protein>
    <recommendedName>
        <fullName evidence="2 9">Acyl-homoserine-lactone synthase</fullName>
        <ecNumber evidence="1 9">2.3.1.184</ecNumber>
    </recommendedName>
    <alternativeName>
        <fullName evidence="9">Autoinducer synthesis protein</fullName>
    </alternativeName>
</protein>
<sequence length="205" mass="23753">MNLYNNQLSSIDKSKIIAMHQLREKAFYKRLKWQVDSFNGMEKDKFDNIYSSYLLVKSQSNEVIGCARLIPTDQDYMFKNIFSELARNEEIPEKSDVWEISRFTLDRTFERNYDNGVSNITKEMFSALYEFAIANSINNFVLVTTVSCERILRLLGIPTRRFGDGMSSKLGKVDSVALWVDINDSYKQAVNCKKISNNQYLIGCL</sequence>
<dbReference type="AlphaFoldDB" id="A0A0M4TTZ9"/>
<evidence type="ECO:0000256" key="4">
    <source>
        <dbReference type="ARBA" id="ARBA00022679"/>
    </source>
</evidence>
<dbReference type="PROSITE" id="PS00949">
    <property type="entry name" value="AUTOINDUCER_SYNTH_1"/>
    <property type="match status" value="1"/>
</dbReference>
<evidence type="ECO:0000313" key="10">
    <source>
        <dbReference type="EMBL" id="BAS32724.1"/>
    </source>
</evidence>
<dbReference type="Gene3D" id="3.40.630.30">
    <property type="match status" value="1"/>
</dbReference>
<keyword evidence="6 8" id="KW-0071">Autoinducer synthesis</keyword>
<gene>
    <name evidence="10" type="primary">palI</name>
</gene>
<comment type="similarity">
    <text evidence="8 9">Belongs to the autoinducer synthase family.</text>
</comment>
<evidence type="ECO:0000256" key="1">
    <source>
        <dbReference type="ARBA" id="ARBA00012340"/>
    </source>
</evidence>
<dbReference type="Pfam" id="PF00765">
    <property type="entry name" value="Autoind_synth"/>
    <property type="match status" value="1"/>
</dbReference>
<proteinExistence type="inferred from homology"/>
<dbReference type="PANTHER" id="PTHR39322">
    <property type="entry name" value="ACYL-HOMOSERINE-LACTONE SYNTHASE"/>
    <property type="match status" value="1"/>
</dbReference>
<dbReference type="InterPro" id="IPR001690">
    <property type="entry name" value="Autoind_synthase"/>
</dbReference>
<dbReference type="InterPro" id="IPR018311">
    <property type="entry name" value="Autoind_synth_CS"/>
</dbReference>
<evidence type="ECO:0000256" key="5">
    <source>
        <dbReference type="ARBA" id="ARBA00022691"/>
    </source>
</evidence>
<organism evidence="10">
    <name type="scientific">Pseudoalteromonas sp. 520P1</name>
    <dbReference type="NCBI Taxonomy" id="1529052"/>
    <lineage>
        <taxon>Bacteria</taxon>
        <taxon>Pseudomonadati</taxon>
        <taxon>Pseudomonadota</taxon>
        <taxon>Gammaproteobacteria</taxon>
        <taxon>Alteromonadales</taxon>
        <taxon>Pseudoalteromonadaceae</taxon>
        <taxon>Pseudoalteromonas</taxon>
    </lineage>
</organism>
<dbReference type="PROSITE" id="PS51187">
    <property type="entry name" value="AUTOINDUCER_SYNTH_2"/>
    <property type="match status" value="1"/>
</dbReference>
<dbReference type="GO" id="GO:0007165">
    <property type="term" value="P:signal transduction"/>
    <property type="evidence" value="ECO:0007669"/>
    <property type="project" value="TreeGrafter"/>
</dbReference>
<keyword evidence="4 9" id="KW-0808">Transferase</keyword>
<evidence type="ECO:0000256" key="9">
    <source>
        <dbReference type="RuleBase" id="RU361135"/>
    </source>
</evidence>
<evidence type="ECO:0000256" key="2">
    <source>
        <dbReference type="ARBA" id="ARBA00018768"/>
    </source>
</evidence>
<evidence type="ECO:0000256" key="3">
    <source>
        <dbReference type="ARBA" id="ARBA00022654"/>
    </source>
</evidence>
<reference evidence="10" key="1">
    <citation type="submission" date="2015-09" db="EMBL/GenBank/DDBJ databases">
        <title>Characterization of the protein components of N-acylhomoserine lactone-dependent quorum sensing system in Pseudoalteromonas sp. 520P1.</title>
        <authorList>
            <person name="Dang H.T."/>
            <person name="Komatsu S."/>
            <person name="Masuda H."/>
            <person name="Enomoto K."/>
        </authorList>
    </citation>
    <scope>NUCLEOTIDE SEQUENCE</scope>
    <source>
        <strain evidence="10">520P1 No. 412</strain>
    </source>
</reference>
<dbReference type="SUPFAM" id="SSF55729">
    <property type="entry name" value="Acyl-CoA N-acyltransferases (Nat)"/>
    <property type="match status" value="1"/>
</dbReference>
<dbReference type="GO" id="GO:0061579">
    <property type="term" value="F:N-acyl homoserine lactone synthase activity"/>
    <property type="evidence" value="ECO:0007669"/>
    <property type="project" value="UniProtKB-UniRule"/>
</dbReference>
<name>A0A0M4TTZ9_9GAMM</name>
<dbReference type="PRINTS" id="PR01549">
    <property type="entry name" value="AUTOINDCRSYN"/>
</dbReference>
<keyword evidence="3 8" id="KW-0673">Quorum sensing</keyword>
<dbReference type="EMBL" id="LC081974">
    <property type="protein sequence ID" value="BAS32724.1"/>
    <property type="molecule type" value="Genomic_DNA"/>
</dbReference>
<evidence type="ECO:0000256" key="8">
    <source>
        <dbReference type="PROSITE-ProRule" id="PRU00533"/>
    </source>
</evidence>
<dbReference type="InterPro" id="IPR016181">
    <property type="entry name" value="Acyl_CoA_acyltransferase"/>
</dbReference>
<evidence type="ECO:0000256" key="7">
    <source>
        <dbReference type="ARBA" id="ARBA00048576"/>
    </source>
</evidence>
<dbReference type="PANTHER" id="PTHR39322:SF1">
    <property type="entry name" value="ISOVALERYL-HOMOSERINE LACTONE SYNTHASE"/>
    <property type="match status" value="1"/>
</dbReference>